<organism evidence="1 2">
    <name type="scientific">Hypoxylon rubiginosum</name>
    <dbReference type="NCBI Taxonomy" id="110542"/>
    <lineage>
        <taxon>Eukaryota</taxon>
        <taxon>Fungi</taxon>
        <taxon>Dikarya</taxon>
        <taxon>Ascomycota</taxon>
        <taxon>Pezizomycotina</taxon>
        <taxon>Sordariomycetes</taxon>
        <taxon>Xylariomycetidae</taxon>
        <taxon>Xylariales</taxon>
        <taxon>Hypoxylaceae</taxon>
        <taxon>Hypoxylon</taxon>
    </lineage>
</organism>
<accession>A0ACC0D7U8</accession>
<keyword evidence="2" id="KW-1185">Reference proteome</keyword>
<comment type="caution">
    <text evidence="1">The sequence shown here is derived from an EMBL/GenBank/DDBJ whole genome shotgun (WGS) entry which is preliminary data.</text>
</comment>
<reference evidence="1 2" key="1">
    <citation type="journal article" date="2022" name="New Phytol.">
        <title>Ecological generalism drives hyperdiversity of secondary metabolite gene clusters in xylarialean endophytes.</title>
        <authorList>
            <person name="Franco M.E.E."/>
            <person name="Wisecaver J.H."/>
            <person name="Arnold A.E."/>
            <person name="Ju Y.M."/>
            <person name="Slot J.C."/>
            <person name="Ahrendt S."/>
            <person name="Moore L.P."/>
            <person name="Eastman K.E."/>
            <person name="Scott K."/>
            <person name="Konkel Z."/>
            <person name="Mondo S.J."/>
            <person name="Kuo A."/>
            <person name="Hayes R.D."/>
            <person name="Haridas S."/>
            <person name="Andreopoulos B."/>
            <person name="Riley R."/>
            <person name="LaButti K."/>
            <person name="Pangilinan J."/>
            <person name="Lipzen A."/>
            <person name="Amirebrahimi M."/>
            <person name="Yan J."/>
            <person name="Adam C."/>
            <person name="Keymanesh K."/>
            <person name="Ng V."/>
            <person name="Louie K."/>
            <person name="Northen T."/>
            <person name="Drula E."/>
            <person name="Henrissat B."/>
            <person name="Hsieh H.M."/>
            <person name="Youens-Clark K."/>
            <person name="Lutzoni F."/>
            <person name="Miadlikowska J."/>
            <person name="Eastwood D.C."/>
            <person name="Hamelin R.C."/>
            <person name="Grigoriev I.V."/>
            <person name="U'Ren J.M."/>
        </authorList>
    </citation>
    <scope>NUCLEOTIDE SEQUENCE [LARGE SCALE GENOMIC DNA]</scope>
    <source>
        <strain evidence="1 2">ER1909</strain>
    </source>
</reference>
<name>A0ACC0D7U8_9PEZI</name>
<protein>
    <submittedName>
        <fullName evidence="1">Uncharacterized protein</fullName>
    </submittedName>
</protein>
<evidence type="ECO:0000313" key="2">
    <source>
        <dbReference type="Proteomes" id="UP001497680"/>
    </source>
</evidence>
<gene>
    <name evidence="1" type="ORF">F4821DRAFT_233529</name>
</gene>
<dbReference type="Proteomes" id="UP001497680">
    <property type="component" value="Unassembled WGS sequence"/>
</dbReference>
<sequence length="117" mass="13150">MLGRYARFMFLCLRPLLLRGIGQRHLLCGSAYTYVTTLPIQVAQNTRGSIISGSLSTNGMFARGFTARDLRVSATCRGHCASWGTNEVTPLPEMTLPMVRGNYRGRRGYVQEEEVRY</sequence>
<evidence type="ECO:0000313" key="1">
    <source>
        <dbReference type="EMBL" id="KAI6088679.1"/>
    </source>
</evidence>
<dbReference type="EMBL" id="MU394300">
    <property type="protein sequence ID" value="KAI6088679.1"/>
    <property type="molecule type" value="Genomic_DNA"/>
</dbReference>
<proteinExistence type="predicted"/>